<accession>A0A0F3IQX3</accession>
<name>A0A0F3IQX3_9PROT</name>
<organism evidence="4 5">
    <name type="scientific">Elstera litoralis</name>
    <dbReference type="NCBI Taxonomy" id="552518"/>
    <lineage>
        <taxon>Bacteria</taxon>
        <taxon>Pseudomonadati</taxon>
        <taxon>Pseudomonadota</taxon>
        <taxon>Alphaproteobacteria</taxon>
        <taxon>Rhodospirillales</taxon>
        <taxon>Rhodospirillaceae</taxon>
        <taxon>Elstera</taxon>
    </lineage>
</organism>
<keyword evidence="5" id="KW-1185">Reference proteome</keyword>
<reference evidence="4 5" key="1">
    <citation type="submission" date="2015-03" db="EMBL/GenBank/DDBJ databases">
        <title>Draft genome sequence of Elstera litoralis.</title>
        <authorList>
            <person name="Rahalkar M.C."/>
            <person name="Dhakephalkar P.K."/>
            <person name="Pore S.D."/>
            <person name="Arora P."/>
            <person name="Kapse N.G."/>
            <person name="Pandit P.S."/>
        </authorList>
    </citation>
    <scope>NUCLEOTIDE SEQUENCE [LARGE SCALE GENOMIC DNA]</scope>
    <source>
        <strain evidence="4 5">Dia-1</strain>
    </source>
</reference>
<gene>
    <name evidence="4" type="ORF">VZ95_13445</name>
</gene>
<dbReference type="OrthoDB" id="5442644at2"/>
<dbReference type="InterPro" id="IPR035089">
    <property type="entry name" value="Phage_sheath_subtilisin"/>
</dbReference>
<feature type="domain" description="Tail sheath protein C-terminal" evidence="3">
    <location>
        <begin position="374"/>
        <end position="486"/>
    </location>
</feature>
<dbReference type="InterPro" id="IPR020287">
    <property type="entry name" value="Tail_sheath_C"/>
</dbReference>
<dbReference type="InterPro" id="IPR007067">
    <property type="entry name" value="Tail_sheath"/>
</dbReference>
<feature type="domain" description="Tail sheath protein subtilisin-like" evidence="2">
    <location>
        <begin position="206"/>
        <end position="365"/>
    </location>
</feature>
<sequence>MIVFNDIPNSIRTPFTYIEFDASKAGGGLPQFPTKLLVIGQRLSTGTYPALVPQLITSSDQARIGFGAGSQLHHMIQRVRDNNAYTETYAIGVDDLAAGVKAAWTIDLTGTVPTESGLLSLYIGGRRVQSRVKPGETADVVATNLLTAITLDADLPVTATRTGAVVSLTAVNAGEGGNEIDLRAAYYPGERLPGGVAITITQTVVGAGNPDLNTVLAAIGGEHYEFLISPWTDPANMAVLDDWLLTVSGPTVMREAIAFTARRGTLAQLSTWGSTRNNQFVSCLGFNKSPSPAYEWAAAYGAVAAFHLPIDPARPIHTLALKGLLPPISGDRFRQDEQNILLYDGIATFMVSGDGRVQIQREITTYQKNAWGQQDAAWLDVQTPATLSFLRKDIRFLIESKFPRHKLADNGTRILAGQPIVTPDLLKDELIARALLWEALGLVENIDLFKREIVVERDAADRNRVNALIPTNLVNQFRVFAGQLQFII</sequence>
<comment type="similarity">
    <text evidence="1">Belongs to the myoviridae tail sheath protein family.</text>
</comment>
<evidence type="ECO:0000313" key="5">
    <source>
        <dbReference type="Proteomes" id="UP000033774"/>
    </source>
</evidence>
<protein>
    <recommendedName>
        <fullName evidence="6">Tail protein</fullName>
    </recommendedName>
</protein>
<evidence type="ECO:0000256" key="1">
    <source>
        <dbReference type="ARBA" id="ARBA00008005"/>
    </source>
</evidence>
<evidence type="ECO:0000313" key="4">
    <source>
        <dbReference type="EMBL" id="KJV09130.1"/>
    </source>
</evidence>
<dbReference type="Proteomes" id="UP000033774">
    <property type="component" value="Unassembled WGS sequence"/>
</dbReference>
<evidence type="ECO:0000259" key="2">
    <source>
        <dbReference type="Pfam" id="PF04984"/>
    </source>
</evidence>
<proteinExistence type="inferred from homology"/>
<dbReference type="Pfam" id="PF04984">
    <property type="entry name" value="Phage_sheath_1"/>
    <property type="match status" value="1"/>
</dbReference>
<dbReference type="AlphaFoldDB" id="A0A0F3IQX3"/>
<dbReference type="RefSeq" id="WP_045776303.1">
    <property type="nucleotide sequence ID" value="NZ_LAJY01000354.1"/>
</dbReference>
<evidence type="ECO:0008006" key="6">
    <source>
        <dbReference type="Google" id="ProtNLM"/>
    </source>
</evidence>
<evidence type="ECO:0000259" key="3">
    <source>
        <dbReference type="Pfam" id="PF17482"/>
    </source>
</evidence>
<dbReference type="EMBL" id="LAJY01000354">
    <property type="protein sequence ID" value="KJV09130.1"/>
    <property type="molecule type" value="Genomic_DNA"/>
</dbReference>
<dbReference type="Pfam" id="PF17482">
    <property type="entry name" value="Phage_sheath_1C"/>
    <property type="match status" value="1"/>
</dbReference>
<comment type="caution">
    <text evidence="4">The sequence shown here is derived from an EMBL/GenBank/DDBJ whole genome shotgun (WGS) entry which is preliminary data.</text>
</comment>
<dbReference type="PATRIC" id="fig|552518.3.peg.2373"/>
<dbReference type="PIRSF" id="PIRSF007349">
    <property type="entry name" value="Tsp_L"/>
    <property type="match status" value="1"/>
</dbReference>